<evidence type="ECO:0000259" key="5">
    <source>
        <dbReference type="Pfam" id="PF26091"/>
    </source>
</evidence>
<dbReference type="EMBL" id="JAODUO010000378">
    <property type="protein sequence ID" value="KAK2181835.1"/>
    <property type="molecule type" value="Genomic_DNA"/>
</dbReference>
<accession>A0AAD9L2L8</accession>
<feature type="compositionally biased region" description="Basic and acidic residues" evidence="4">
    <location>
        <begin position="161"/>
        <end position="213"/>
    </location>
</feature>
<protein>
    <recommendedName>
        <fullName evidence="2">Coiled-coil domain-containing protein 43</fullName>
    </recommendedName>
</protein>
<name>A0AAD9L2L8_RIDPI</name>
<dbReference type="Pfam" id="PF26091">
    <property type="entry name" value="PWI_CCDC43"/>
    <property type="match status" value="1"/>
</dbReference>
<evidence type="ECO:0000256" key="2">
    <source>
        <dbReference type="ARBA" id="ARBA00016648"/>
    </source>
</evidence>
<reference evidence="6" key="1">
    <citation type="journal article" date="2023" name="Mol. Biol. Evol.">
        <title>Third-Generation Sequencing Reveals the Adaptive Role of the Epigenome in Three Deep-Sea Polychaetes.</title>
        <authorList>
            <person name="Perez M."/>
            <person name="Aroh O."/>
            <person name="Sun Y."/>
            <person name="Lan Y."/>
            <person name="Juniper S.K."/>
            <person name="Young C.R."/>
            <person name="Angers B."/>
            <person name="Qian P.Y."/>
        </authorList>
    </citation>
    <scope>NUCLEOTIDE SEQUENCE</scope>
    <source>
        <strain evidence="6">R07B-5</strain>
    </source>
</reference>
<comment type="similarity">
    <text evidence="1">Belongs to the CCDC43 family.</text>
</comment>
<dbReference type="PANTHER" id="PTHR31684:SF2">
    <property type="entry name" value="COILED-COIL DOMAIN-CONTAINING PROTEIN 43"/>
    <property type="match status" value="1"/>
</dbReference>
<dbReference type="AlphaFoldDB" id="A0AAD9L2L8"/>
<keyword evidence="7" id="KW-1185">Reference proteome</keyword>
<organism evidence="6 7">
    <name type="scientific">Ridgeia piscesae</name>
    <name type="common">Tubeworm</name>
    <dbReference type="NCBI Taxonomy" id="27915"/>
    <lineage>
        <taxon>Eukaryota</taxon>
        <taxon>Metazoa</taxon>
        <taxon>Spiralia</taxon>
        <taxon>Lophotrochozoa</taxon>
        <taxon>Annelida</taxon>
        <taxon>Polychaeta</taxon>
        <taxon>Sedentaria</taxon>
        <taxon>Canalipalpata</taxon>
        <taxon>Sabellida</taxon>
        <taxon>Siboglinidae</taxon>
        <taxon>Ridgeia</taxon>
    </lineage>
</organism>
<proteinExistence type="inferred from homology"/>
<dbReference type="PANTHER" id="PTHR31684">
    <property type="entry name" value="COILED-COIL DOMAIN-CONTAINING PROTEIN 43"/>
    <property type="match status" value="1"/>
</dbReference>
<keyword evidence="3" id="KW-0175">Coiled coil</keyword>
<feature type="domain" description="CCDC43 PWI-like" evidence="5">
    <location>
        <begin position="7"/>
        <end position="79"/>
    </location>
</feature>
<evidence type="ECO:0000313" key="7">
    <source>
        <dbReference type="Proteomes" id="UP001209878"/>
    </source>
</evidence>
<dbReference type="Proteomes" id="UP001209878">
    <property type="component" value="Unassembled WGS sequence"/>
</dbReference>
<gene>
    <name evidence="6" type="ORF">NP493_380g02067</name>
</gene>
<dbReference type="InterPro" id="IPR037666">
    <property type="entry name" value="CCDC43"/>
</dbReference>
<sequence>MAAPTVAGFDGWLSKKLLQINPDVDLEVFVSYIRSIVESEENVEEATDALDGILGEIVEGEDTASHCGDIISKWQELTQKDTAEANAKGEESFDAKMSDIIKNQKSVKAAKTELTSEEKKRKEAILAQYSAVDGDSGDEDQGKGDIGNQEADLAQNLNTLKLDEVERVKREKMKAEYEQKKARDKEDREKQARKAQERKETEKKRTQKGEKRR</sequence>
<comment type="caution">
    <text evidence="6">The sequence shown here is derived from an EMBL/GenBank/DDBJ whole genome shotgun (WGS) entry which is preliminary data.</text>
</comment>
<evidence type="ECO:0000256" key="4">
    <source>
        <dbReference type="SAM" id="MobiDB-lite"/>
    </source>
</evidence>
<evidence type="ECO:0000313" key="6">
    <source>
        <dbReference type="EMBL" id="KAK2181835.1"/>
    </source>
</evidence>
<evidence type="ECO:0000256" key="1">
    <source>
        <dbReference type="ARBA" id="ARBA00005305"/>
    </source>
</evidence>
<feature type="region of interest" description="Disordered" evidence="4">
    <location>
        <begin position="129"/>
        <end position="213"/>
    </location>
</feature>
<evidence type="ECO:0000256" key="3">
    <source>
        <dbReference type="ARBA" id="ARBA00023054"/>
    </source>
</evidence>
<dbReference type="InterPro" id="IPR058771">
    <property type="entry name" value="PWI_CCDC43"/>
</dbReference>